<dbReference type="Pfam" id="PF13920">
    <property type="entry name" value="zf-C3HC4_3"/>
    <property type="match status" value="1"/>
</dbReference>
<dbReference type="Proteomes" id="UP001652625">
    <property type="component" value="Chromosome 07"/>
</dbReference>
<dbReference type="RefSeq" id="XP_065657944.1">
    <property type="nucleotide sequence ID" value="XM_065801872.1"/>
</dbReference>
<accession>A0ABM4C8J7</accession>
<keyword evidence="6" id="KW-1185">Reference proteome</keyword>
<keyword evidence="1 3" id="KW-0479">Metal-binding</keyword>
<dbReference type="PROSITE" id="PS50089">
    <property type="entry name" value="ZF_RING_2"/>
    <property type="match status" value="1"/>
</dbReference>
<keyword evidence="1 3" id="KW-0863">Zinc-finger</keyword>
<dbReference type="Gene3D" id="3.30.40.10">
    <property type="entry name" value="Zinc/RING finger domain, C3HC4 (zinc finger)"/>
    <property type="match status" value="1"/>
</dbReference>
<evidence type="ECO:0000259" key="5">
    <source>
        <dbReference type="PROSITE" id="PS50089"/>
    </source>
</evidence>
<feature type="domain" description="RING-type" evidence="5">
    <location>
        <begin position="40"/>
        <end position="78"/>
    </location>
</feature>
<dbReference type="InterPro" id="IPR001841">
    <property type="entry name" value="Znf_RING"/>
</dbReference>
<evidence type="ECO:0000256" key="1">
    <source>
        <dbReference type="ARBA" id="ARBA00022771"/>
    </source>
</evidence>
<reference evidence="7" key="1">
    <citation type="submission" date="2025-08" db="UniProtKB">
        <authorList>
            <consortium name="RefSeq"/>
        </authorList>
    </citation>
    <scope>IDENTIFICATION</scope>
</reference>
<dbReference type="InterPro" id="IPR013083">
    <property type="entry name" value="Znf_RING/FYVE/PHD"/>
</dbReference>
<evidence type="ECO:0000256" key="2">
    <source>
        <dbReference type="ARBA" id="ARBA00022833"/>
    </source>
</evidence>
<feature type="region of interest" description="Disordered" evidence="4">
    <location>
        <begin position="1"/>
        <end position="25"/>
    </location>
</feature>
<evidence type="ECO:0000313" key="6">
    <source>
        <dbReference type="Proteomes" id="UP001652625"/>
    </source>
</evidence>
<evidence type="ECO:0000256" key="3">
    <source>
        <dbReference type="PROSITE-ProRule" id="PRU00175"/>
    </source>
</evidence>
<protein>
    <submittedName>
        <fullName evidence="7">Uncharacterized protein LOC136082484</fullName>
    </submittedName>
</protein>
<evidence type="ECO:0000256" key="4">
    <source>
        <dbReference type="SAM" id="MobiDB-lite"/>
    </source>
</evidence>
<name>A0ABM4C8J7_HYDVU</name>
<proteinExistence type="predicted"/>
<evidence type="ECO:0000313" key="7">
    <source>
        <dbReference type="RefSeq" id="XP_065657944.1"/>
    </source>
</evidence>
<organism evidence="6 7">
    <name type="scientific">Hydra vulgaris</name>
    <name type="common">Hydra</name>
    <name type="synonym">Hydra attenuata</name>
    <dbReference type="NCBI Taxonomy" id="6087"/>
    <lineage>
        <taxon>Eukaryota</taxon>
        <taxon>Metazoa</taxon>
        <taxon>Cnidaria</taxon>
        <taxon>Hydrozoa</taxon>
        <taxon>Hydroidolina</taxon>
        <taxon>Anthoathecata</taxon>
        <taxon>Aplanulata</taxon>
        <taxon>Hydridae</taxon>
        <taxon>Hydra</taxon>
    </lineage>
</organism>
<feature type="compositionally biased region" description="Acidic residues" evidence="4">
    <location>
        <begin position="1"/>
        <end position="21"/>
    </location>
</feature>
<keyword evidence="2" id="KW-0862">Zinc</keyword>
<sequence>MPSDQEVQEFIEQEQTVDEESQSNGQAAVVERPIENVYKICLVNNLQVVVFPCCHLCLCQRCADAIQSSSINHCPVCRGPTADFINVFI</sequence>
<gene>
    <name evidence="7" type="primary">LOC136082484</name>
</gene>
<dbReference type="SUPFAM" id="SSF57850">
    <property type="entry name" value="RING/U-box"/>
    <property type="match status" value="1"/>
</dbReference>
<dbReference type="GeneID" id="136082484"/>